<dbReference type="UniPathway" id="UPA00251">
    <property type="reaction ID" value="UER00316"/>
</dbReference>
<keyword evidence="6 9" id="KW-0627">Porphyrin biosynthesis</keyword>
<keyword evidence="4 9" id="KW-0521">NADP</keyword>
<feature type="domain" description="Glutamyl-tRNA reductase N-terminal" evidence="17">
    <location>
        <begin position="6"/>
        <end position="160"/>
    </location>
</feature>
<gene>
    <name evidence="9" type="primary">hemA</name>
    <name evidence="18" type="ORF">HNQ51_000640</name>
</gene>
<dbReference type="InterPro" id="IPR036453">
    <property type="entry name" value="GluRdtase_dimer_dom_sf"/>
</dbReference>
<dbReference type="InterPro" id="IPR006151">
    <property type="entry name" value="Shikm_DH/Glu-tRNA_Rdtase"/>
</dbReference>
<evidence type="ECO:0000256" key="3">
    <source>
        <dbReference type="ARBA" id="ARBA00012970"/>
    </source>
</evidence>
<dbReference type="InterPro" id="IPR018214">
    <property type="entry name" value="GluRdtase_CS"/>
</dbReference>
<evidence type="ECO:0000256" key="2">
    <source>
        <dbReference type="ARBA" id="ARBA00005916"/>
    </source>
</evidence>
<evidence type="ECO:0000256" key="12">
    <source>
        <dbReference type="PIRSR" id="PIRSR000445-3"/>
    </source>
</evidence>
<evidence type="ECO:0000313" key="18">
    <source>
        <dbReference type="EMBL" id="MBB5203347.1"/>
    </source>
</evidence>
<feature type="binding site" evidence="9 11">
    <location>
        <begin position="118"/>
        <end position="120"/>
    </location>
    <ligand>
        <name>substrate</name>
    </ligand>
</feature>
<dbReference type="InterPro" id="IPR036343">
    <property type="entry name" value="GluRdtase_N_sf"/>
</dbReference>
<evidence type="ECO:0000256" key="9">
    <source>
        <dbReference type="HAMAP-Rule" id="MF_00087"/>
    </source>
</evidence>
<evidence type="ECO:0000259" key="16">
    <source>
        <dbReference type="Pfam" id="PF01488"/>
    </source>
</evidence>
<dbReference type="Pfam" id="PF00745">
    <property type="entry name" value="GlutR_dimer"/>
    <property type="match status" value="1"/>
</dbReference>
<dbReference type="RefSeq" id="WP_138857591.1">
    <property type="nucleotide sequence ID" value="NZ_CP040709.1"/>
</dbReference>
<dbReference type="InterPro" id="IPR015896">
    <property type="entry name" value="4pyrrol_synth_GluRdtase_dimer"/>
</dbReference>
<dbReference type="NCBIfam" id="TIGR01035">
    <property type="entry name" value="hemA"/>
    <property type="match status" value="1"/>
</dbReference>
<evidence type="ECO:0000256" key="6">
    <source>
        <dbReference type="ARBA" id="ARBA00023244"/>
    </source>
</evidence>
<comment type="miscellaneous">
    <text evidence="9">During catalysis, the active site Cys acts as a nucleophile attacking the alpha-carbonyl group of tRNA-bound glutamate with the formation of a thioester intermediate between enzyme and glutamate, and the concomitant release of tRNA(Glu). The thioester intermediate is finally reduced by direct hydride transfer from NADPH, to form the product GSA.</text>
</comment>
<organism evidence="18 19">
    <name type="scientific">Inhella inkyongensis</name>
    <dbReference type="NCBI Taxonomy" id="392593"/>
    <lineage>
        <taxon>Bacteria</taxon>
        <taxon>Pseudomonadati</taxon>
        <taxon>Pseudomonadota</taxon>
        <taxon>Betaproteobacteria</taxon>
        <taxon>Burkholderiales</taxon>
        <taxon>Sphaerotilaceae</taxon>
        <taxon>Inhella</taxon>
    </lineage>
</organism>
<comment type="catalytic activity">
    <reaction evidence="7 9 14">
        <text>(S)-4-amino-5-oxopentanoate + tRNA(Glu) + NADP(+) = L-glutamyl-tRNA(Glu) + NADPH + H(+)</text>
        <dbReference type="Rhea" id="RHEA:12344"/>
        <dbReference type="Rhea" id="RHEA-COMP:9663"/>
        <dbReference type="Rhea" id="RHEA-COMP:9680"/>
        <dbReference type="ChEBI" id="CHEBI:15378"/>
        <dbReference type="ChEBI" id="CHEBI:57501"/>
        <dbReference type="ChEBI" id="CHEBI:57783"/>
        <dbReference type="ChEBI" id="CHEBI:58349"/>
        <dbReference type="ChEBI" id="CHEBI:78442"/>
        <dbReference type="ChEBI" id="CHEBI:78520"/>
        <dbReference type="EC" id="1.2.1.70"/>
    </reaction>
</comment>
<dbReference type="GO" id="GO:0008883">
    <property type="term" value="F:glutamyl-tRNA reductase activity"/>
    <property type="evidence" value="ECO:0007669"/>
    <property type="project" value="UniProtKB-UniRule"/>
</dbReference>
<dbReference type="SUPFAM" id="SSF51735">
    <property type="entry name" value="NAD(P)-binding Rossmann-fold domains"/>
    <property type="match status" value="1"/>
</dbReference>
<feature type="domain" description="Tetrapyrrole biosynthesis glutamyl-tRNA reductase dimerisation" evidence="15">
    <location>
        <begin position="324"/>
        <end position="419"/>
    </location>
</feature>
<dbReference type="InterPro" id="IPR000343">
    <property type="entry name" value="4pyrrol_synth_GluRdtase"/>
</dbReference>
<dbReference type="PANTHER" id="PTHR43013:SF1">
    <property type="entry name" value="GLUTAMYL-TRNA REDUCTASE"/>
    <property type="match status" value="1"/>
</dbReference>
<comment type="function">
    <text evidence="9">Catalyzes the NADPH-dependent reduction of glutamyl-tRNA(Glu) to glutamate 1-semialdehyde (GSA).</text>
</comment>
<evidence type="ECO:0000256" key="1">
    <source>
        <dbReference type="ARBA" id="ARBA00005059"/>
    </source>
</evidence>
<dbReference type="PANTHER" id="PTHR43013">
    <property type="entry name" value="GLUTAMYL-TRNA REDUCTASE"/>
    <property type="match status" value="1"/>
</dbReference>
<dbReference type="FunFam" id="3.30.460.30:FF:000001">
    <property type="entry name" value="Glutamyl-tRNA reductase"/>
    <property type="match status" value="1"/>
</dbReference>
<dbReference type="SUPFAM" id="SSF69742">
    <property type="entry name" value="Glutamyl tRNA-reductase catalytic, N-terminal domain"/>
    <property type="match status" value="1"/>
</dbReference>
<dbReference type="EC" id="1.2.1.70" evidence="3 9"/>
<dbReference type="OrthoDB" id="110209at2"/>
<protein>
    <recommendedName>
        <fullName evidence="8 9">Glutamyl-tRNA reductase</fullName>
        <shortName evidence="9">GluTR</shortName>
        <ecNumber evidence="3 9">1.2.1.70</ecNumber>
    </recommendedName>
</protein>
<accession>A0A840RXB6</accession>
<evidence type="ECO:0000256" key="14">
    <source>
        <dbReference type="RuleBase" id="RU000584"/>
    </source>
</evidence>
<comment type="subunit">
    <text evidence="9">Homodimer.</text>
</comment>
<evidence type="ECO:0000256" key="7">
    <source>
        <dbReference type="ARBA" id="ARBA00047464"/>
    </source>
</evidence>
<comment type="caution">
    <text evidence="18">The sequence shown here is derived from an EMBL/GenBank/DDBJ whole genome shotgun (WGS) entry which is preliminary data.</text>
</comment>
<dbReference type="Proteomes" id="UP000554837">
    <property type="component" value="Unassembled WGS sequence"/>
</dbReference>
<feature type="binding site" evidence="9 12">
    <location>
        <begin position="193"/>
        <end position="198"/>
    </location>
    <ligand>
        <name>NADP(+)</name>
        <dbReference type="ChEBI" id="CHEBI:58349"/>
    </ligand>
</feature>
<evidence type="ECO:0000259" key="15">
    <source>
        <dbReference type="Pfam" id="PF00745"/>
    </source>
</evidence>
<dbReference type="SUPFAM" id="SSF69075">
    <property type="entry name" value="Glutamyl tRNA-reductase dimerization domain"/>
    <property type="match status" value="1"/>
</dbReference>
<evidence type="ECO:0000256" key="11">
    <source>
        <dbReference type="PIRSR" id="PIRSR000445-2"/>
    </source>
</evidence>
<dbReference type="GO" id="GO:0050661">
    <property type="term" value="F:NADP binding"/>
    <property type="evidence" value="ECO:0007669"/>
    <property type="project" value="InterPro"/>
</dbReference>
<comment type="pathway">
    <text evidence="1 9 14">Porphyrin-containing compound metabolism; protoporphyrin-IX biosynthesis; 5-aminolevulinate from L-glutamyl-tRNA(Glu): step 1/2.</text>
</comment>
<keyword evidence="5 9" id="KW-0560">Oxidoreductase</keyword>
<feature type="domain" description="Quinate/shikimate 5-dehydrogenase/glutamyl-tRNA reductase" evidence="16">
    <location>
        <begin position="176"/>
        <end position="309"/>
    </location>
</feature>
<dbReference type="Gene3D" id="3.40.50.720">
    <property type="entry name" value="NAD(P)-binding Rossmann-like Domain"/>
    <property type="match status" value="1"/>
</dbReference>
<dbReference type="InterPro" id="IPR036291">
    <property type="entry name" value="NAD(P)-bd_dom_sf"/>
</dbReference>
<feature type="binding site" evidence="9 11">
    <location>
        <begin position="55"/>
        <end position="58"/>
    </location>
    <ligand>
        <name>substrate</name>
    </ligand>
</feature>
<sequence length="427" mass="46455">MSVFALGLNHASAPLALREKLAFPPDQLIPQVQALQQRLQAGLPTAKAEAALLSTCNRTEVYVAGAAALTQTTLGWLAEVAGMDPAQLAAHTYVRRDGEAARHAFRVASGLDSMVLGEPQILGQFKQAVREAGEAGTLGSTLHQLFQRGFSVAKEVRTSTEIGAHSISMAAAAVRLAGQLFEDLQKIRILFIGAGEMIELAATHFAAQHPAALVIANRTAARAEHLAQHLGGQVMPLDQLGARLHEFDAVVSCTGSPHALVLRAVVERALKARKRRPMFMVDLAVPRDIEPSIRELEDVYLYTVDDLSTLVQTAGEKRQAAVAQAEAIVDSGVQGFAQWLEQRHSVPLIQALQHQVDDWRQQAMTRALRQLHKGEAPQDALDSFAHLFSQKFLHGLLAGLHQAQGEERAELERMLQRLFLRQGAGDR</sequence>
<dbReference type="EMBL" id="JACHHO010000001">
    <property type="protein sequence ID" value="MBB5203347.1"/>
    <property type="molecule type" value="Genomic_DNA"/>
</dbReference>
<evidence type="ECO:0000256" key="8">
    <source>
        <dbReference type="ARBA" id="ARBA00068659"/>
    </source>
</evidence>
<dbReference type="AlphaFoldDB" id="A0A840RXB6"/>
<dbReference type="PIRSF" id="PIRSF000445">
    <property type="entry name" value="4pyrrol_synth_GluRdtase"/>
    <property type="match status" value="1"/>
</dbReference>
<feature type="active site" description="Nucleophile" evidence="9 10">
    <location>
        <position position="56"/>
    </location>
</feature>
<evidence type="ECO:0000313" key="19">
    <source>
        <dbReference type="Proteomes" id="UP000554837"/>
    </source>
</evidence>
<evidence type="ECO:0000256" key="10">
    <source>
        <dbReference type="PIRSR" id="PIRSR000445-1"/>
    </source>
</evidence>
<dbReference type="Pfam" id="PF05201">
    <property type="entry name" value="GlutR_N"/>
    <property type="match status" value="1"/>
</dbReference>
<evidence type="ECO:0000256" key="13">
    <source>
        <dbReference type="PIRSR" id="PIRSR000445-4"/>
    </source>
</evidence>
<feature type="binding site" evidence="9 11">
    <location>
        <position position="113"/>
    </location>
    <ligand>
        <name>substrate</name>
    </ligand>
</feature>
<reference evidence="18 19" key="1">
    <citation type="submission" date="2020-08" db="EMBL/GenBank/DDBJ databases">
        <title>Genomic Encyclopedia of Type Strains, Phase IV (KMG-IV): sequencing the most valuable type-strain genomes for metagenomic binning, comparative biology and taxonomic classification.</title>
        <authorList>
            <person name="Goeker M."/>
        </authorList>
    </citation>
    <scope>NUCLEOTIDE SEQUENCE [LARGE SCALE GENOMIC DNA]</scope>
    <source>
        <strain evidence="18 19">DSM 23958</strain>
    </source>
</reference>
<comment type="similarity">
    <text evidence="2 9 14">Belongs to the glutamyl-tRNA reductase family.</text>
</comment>
<evidence type="ECO:0000256" key="4">
    <source>
        <dbReference type="ARBA" id="ARBA00022857"/>
    </source>
</evidence>
<dbReference type="CDD" id="cd05213">
    <property type="entry name" value="NAD_bind_Glutamyl_tRNA_reduct"/>
    <property type="match status" value="1"/>
</dbReference>
<feature type="binding site" evidence="9 11">
    <location>
        <position position="124"/>
    </location>
    <ligand>
        <name>substrate</name>
    </ligand>
</feature>
<evidence type="ECO:0000259" key="17">
    <source>
        <dbReference type="Pfam" id="PF05201"/>
    </source>
</evidence>
<proteinExistence type="inferred from homology"/>
<keyword evidence="19" id="KW-1185">Reference proteome</keyword>
<feature type="site" description="Important for activity" evidence="9 13">
    <location>
        <position position="103"/>
    </location>
</feature>
<dbReference type="Gene3D" id="3.30.460.30">
    <property type="entry name" value="Glutamyl-tRNA reductase, N-terminal domain"/>
    <property type="match status" value="1"/>
</dbReference>
<name>A0A840RXB6_9BURK</name>
<dbReference type="PROSITE" id="PS00747">
    <property type="entry name" value="GLUTR"/>
    <property type="match status" value="1"/>
</dbReference>
<dbReference type="Pfam" id="PF01488">
    <property type="entry name" value="Shikimate_DH"/>
    <property type="match status" value="1"/>
</dbReference>
<dbReference type="GO" id="GO:0019353">
    <property type="term" value="P:protoporphyrinogen IX biosynthetic process from glutamate"/>
    <property type="evidence" value="ECO:0007669"/>
    <property type="project" value="TreeGrafter"/>
</dbReference>
<dbReference type="FunFam" id="3.40.50.720:FF:000031">
    <property type="entry name" value="Glutamyl-tRNA reductase"/>
    <property type="match status" value="1"/>
</dbReference>
<dbReference type="HAMAP" id="MF_00087">
    <property type="entry name" value="Glu_tRNA_reductase"/>
    <property type="match status" value="1"/>
</dbReference>
<evidence type="ECO:0000256" key="5">
    <source>
        <dbReference type="ARBA" id="ARBA00023002"/>
    </source>
</evidence>
<dbReference type="InterPro" id="IPR015895">
    <property type="entry name" value="4pyrrol_synth_GluRdtase_N"/>
</dbReference>
<comment type="domain">
    <text evidence="9">Possesses an unusual extended V-shaped dimeric structure with each monomer consisting of three distinct domains arranged along a curved 'spinal' alpha-helix. The N-terminal catalytic domain specifically recognizes the glutamate moiety of the substrate. The second domain is the NADPH-binding domain, and the third C-terminal domain is responsible for dimerization.</text>
</comment>